<evidence type="ECO:0000313" key="1">
    <source>
        <dbReference type="EMBL" id="PBK71942.1"/>
    </source>
</evidence>
<keyword evidence="2" id="KW-1185">Reference proteome</keyword>
<dbReference type="EMBL" id="KZ293423">
    <property type="protein sequence ID" value="PBK71942.1"/>
    <property type="molecule type" value="Genomic_DNA"/>
</dbReference>
<name>A0A2H3BY86_9AGAR</name>
<organism evidence="1 2">
    <name type="scientific">Armillaria solidipes</name>
    <dbReference type="NCBI Taxonomy" id="1076256"/>
    <lineage>
        <taxon>Eukaryota</taxon>
        <taxon>Fungi</taxon>
        <taxon>Dikarya</taxon>
        <taxon>Basidiomycota</taxon>
        <taxon>Agaricomycotina</taxon>
        <taxon>Agaricomycetes</taxon>
        <taxon>Agaricomycetidae</taxon>
        <taxon>Agaricales</taxon>
        <taxon>Marasmiineae</taxon>
        <taxon>Physalacriaceae</taxon>
        <taxon>Armillaria</taxon>
    </lineage>
</organism>
<sequence length="149" mass="17186">MSSADDIDQARSIILLDCPLYLCLTNVRQLWSIITAKLWGYKIDGMETYLDLFWKEVQSAIDVRSGTVASTLADCQHYRMRATLLADELLANRSYVFHLDEARRVAAIHIDDMQGHITRLLAAVKPEWRLVEAEVTCLCCFRKLWHAVW</sequence>
<accession>A0A2H3BY86</accession>
<reference evidence="2" key="1">
    <citation type="journal article" date="2017" name="Nat. Ecol. Evol.">
        <title>Genome expansion and lineage-specific genetic innovations in the forest pathogenic fungi Armillaria.</title>
        <authorList>
            <person name="Sipos G."/>
            <person name="Prasanna A.N."/>
            <person name="Walter M.C."/>
            <person name="O'Connor E."/>
            <person name="Balint B."/>
            <person name="Krizsan K."/>
            <person name="Kiss B."/>
            <person name="Hess J."/>
            <person name="Varga T."/>
            <person name="Slot J."/>
            <person name="Riley R."/>
            <person name="Boka B."/>
            <person name="Rigling D."/>
            <person name="Barry K."/>
            <person name="Lee J."/>
            <person name="Mihaltcheva S."/>
            <person name="LaButti K."/>
            <person name="Lipzen A."/>
            <person name="Waldron R."/>
            <person name="Moloney N.M."/>
            <person name="Sperisen C."/>
            <person name="Kredics L."/>
            <person name="Vagvoelgyi C."/>
            <person name="Patrignani A."/>
            <person name="Fitzpatrick D."/>
            <person name="Nagy I."/>
            <person name="Doyle S."/>
            <person name="Anderson J.B."/>
            <person name="Grigoriev I.V."/>
            <person name="Gueldener U."/>
            <person name="Muensterkoetter M."/>
            <person name="Nagy L.G."/>
        </authorList>
    </citation>
    <scope>NUCLEOTIDE SEQUENCE [LARGE SCALE GENOMIC DNA]</scope>
    <source>
        <strain evidence="2">28-4</strain>
    </source>
</reference>
<protein>
    <submittedName>
        <fullName evidence="1">Uncharacterized protein</fullName>
    </submittedName>
</protein>
<dbReference type="Proteomes" id="UP000218334">
    <property type="component" value="Unassembled WGS sequence"/>
</dbReference>
<gene>
    <name evidence="1" type="ORF">ARMSODRAFT_1016931</name>
</gene>
<evidence type="ECO:0000313" key="2">
    <source>
        <dbReference type="Proteomes" id="UP000218334"/>
    </source>
</evidence>
<proteinExistence type="predicted"/>
<dbReference type="AlphaFoldDB" id="A0A2H3BY86"/>